<dbReference type="RefSeq" id="WP_213499670.1">
    <property type="nucleotide sequence ID" value="NZ_CP074694.1"/>
</dbReference>
<sequence>MHCVLLSPILFHFVFSVTNVGNAPPETKDLVGIWEGPLRVGSQELRLVFVVEEKEGKLISKMDSPDQGAKNLEVEKTKFEAGEVQFDLVKFKIRFAGKMSVDKKSIPGKFSQSGKDFPLDLKRVDKILEVRRPQTPKKPFPYKEVEVVIENKKTKDVKLAGTLTLPPEKGPFAAAILITGSGPQDRDETLLGHKPFAVIADFLTRKGIAVLRCDDRGVAKSTGKHSEATTADFVTDIEACFEYLKTRPELDPKKIGLIGHSEGGLIGPSVAAQNPDVAFVIMLAGPGVPGDEILLEQGDLIANAMGQAPDFRKVTRDLNIRLFQAIKAGQDEQALMKLVDEAFNALSEEDRKKVTEDFKKELQKGVKKLVSPWFRYFIKFDPRPTLQKVKCPVLALNGERDLQVSPKQNLPEIEKALKASGNPDVTCRSFPQLNHLFQKCQKGAPSEYAKIEETFSPEVLDVIGEWILKRTQP</sequence>
<feature type="domain" description="Serine aminopeptidase S33" evidence="1">
    <location>
        <begin position="197"/>
        <end position="436"/>
    </location>
</feature>
<dbReference type="InterPro" id="IPR022742">
    <property type="entry name" value="Hydrolase_4"/>
</dbReference>
<accession>A0A8E6EV67</accession>
<dbReference type="PANTHER" id="PTHR43265">
    <property type="entry name" value="ESTERASE ESTD"/>
    <property type="match status" value="1"/>
</dbReference>
<evidence type="ECO:0000259" key="1">
    <source>
        <dbReference type="Pfam" id="PF12146"/>
    </source>
</evidence>
<evidence type="ECO:0000313" key="3">
    <source>
        <dbReference type="Proteomes" id="UP000676194"/>
    </source>
</evidence>
<dbReference type="KEGG" id="tsph:KIH39_11845"/>
<proteinExistence type="predicted"/>
<gene>
    <name evidence="2" type="ORF">KIH39_11845</name>
</gene>
<keyword evidence="2" id="KW-0378">Hydrolase</keyword>
<dbReference type="Pfam" id="PF12146">
    <property type="entry name" value="Hydrolase_4"/>
    <property type="match status" value="1"/>
</dbReference>
<dbReference type="InterPro" id="IPR053145">
    <property type="entry name" value="AB_hydrolase_Est10"/>
</dbReference>
<dbReference type="PANTHER" id="PTHR43265:SF1">
    <property type="entry name" value="ESTERASE ESTD"/>
    <property type="match status" value="1"/>
</dbReference>
<organism evidence="2 3">
    <name type="scientific">Telmatocola sphagniphila</name>
    <dbReference type="NCBI Taxonomy" id="1123043"/>
    <lineage>
        <taxon>Bacteria</taxon>
        <taxon>Pseudomonadati</taxon>
        <taxon>Planctomycetota</taxon>
        <taxon>Planctomycetia</taxon>
        <taxon>Gemmatales</taxon>
        <taxon>Gemmataceae</taxon>
    </lineage>
</organism>
<name>A0A8E6EV67_9BACT</name>
<keyword evidence="3" id="KW-1185">Reference proteome</keyword>
<dbReference type="SUPFAM" id="SSF53474">
    <property type="entry name" value="alpha/beta-Hydrolases"/>
    <property type="match status" value="1"/>
</dbReference>
<protein>
    <submittedName>
        <fullName evidence="2">Alpha/beta hydrolase</fullName>
    </submittedName>
</protein>
<dbReference type="EMBL" id="CP074694">
    <property type="protein sequence ID" value="QVL34564.1"/>
    <property type="molecule type" value="Genomic_DNA"/>
</dbReference>
<dbReference type="InterPro" id="IPR029058">
    <property type="entry name" value="AB_hydrolase_fold"/>
</dbReference>
<reference evidence="2" key="1">
    <citation type="submission" date="2021-05" db="EMBL/GenBank/DDBJ databases">
        <title>Complete genome sequence of the cellulolytic planctomycete Telmatocola sphagniphila SP2T and characterization of the first cellulase from planctomycetes.</title>
        <authorList>
            <person name="Rakitin A.L."/>
            <person name="Beletsky A.V."/>
            <person name="Naumoff D.G."/>
            <person name="Kulichevskaya I.S."/>
            <person name="Mardanov A.V."/>
            <person name="Ravin N.V."/>
            <person name="Dedysh S.N."/>
        </authorList>
    </citation>
    <scope>NUCLEOTIDE SEQUENCE</scope>
    <source>
        <strain evidence="2">SP2T</strain>
    </source>
</reference>
<dbReference type="AlphaFoldDB" id="A0A8E6EV67"/>
<evidence type="ECO:0000313" key="2">
    <source>
        <dbReference type="EMBL" id="QVL34564.1"/>
    </source>
</evidence>
<dbReference type="Gene3D" id="3.40.50.1820">
    <property type="entry name" value="alpha/beta hydrolase"/>
    <property type="match status" value="1"/>
</dbReference>
<dbReference type="Proteomes" id="UP000676194">
    <property type="component" value="Chromosome"/>
</dbReference>
<dbReference type="GO" id="GO:0052689">
    <property type="term" value="F:carboxylic ester hydrolase activity"/>
    <property type="evidence" value="ECO:0007669"/>
    <property type="project" value="TreeGrafter"/>
</dbReference>